<name>A0ABP1HWS4_9EUKA</name>
<proteinExistence type="predicted"/>
<organism evidence="2 3">
    <name type="scientific">Hexamita inflata</name>
    <dbReference type="NCBI Taxonomy" id="28002"/>
    <lineage>
        <taxon>Eukaryota</taxon>
        <taxon>Metamonada</taxon>
        <taxon>Diplomonadida</taxon>
        <taxon>Hexamitidae</taxon>
        <taxon>Hexamitinae</taxon>
        <taxon>Hexamita</taxon>
    </lineage>
</organism>
<evidence type="ECO:0000313" key="3">
    <source>
        <dbReference type="Proteomes" id="UP001642409"/>
    </source>
</evidence>
<sequence>MITELNFQSCWKRTKFGTQTKHSLSRQRKSYSSASKTKQRNCSEWPRTEIDFQNGVCLNTQRESISNKREKHSSTDSKYYAGSQTNTRRNSRNFLKFQLSESLQLIIVWSGLYSQINDINLMMRKYSYSNSSVFQLITETRYQQ</sequence>
<keyword evidence="3" id="KW-1185">Reference proteome</keyword>
<feature type="compositionally biased region" description="Basic and acidic residues" evidence="1">
    <location>
        <begin position="65"/>
        <end position="75"/>
    </location>
</feature>
<evidence type="ECO:0000256" key="1">
    <source>
        <dbReference type="SAM" id="MobiDB-lite"/>
    </source>
</evidence>
<evidence type="ECO:0000313" key="2">
    <source>
        <dbReference type="EMBL" id="CAL6003988.1"/>
    </source>
</evidence>
<reference evidence="2 3" key="1">
    <citation type="submission" date="2024-07" db="EMBL/GenBank/DDBJ databases">
        <authorList>
            <person name="Akdeniz Z."/>
        </authorList>
    </citation>
    <scope>NUCLEOTIDE SEQUENCE [LARGE SCALE GENOMIC DNA]</scope>
</reference>
<comment type="caution">
    <text evidence="2">The sequence shown here is derived from an EMBL/GenBank/DDBJ whole genome shotgun (WGS) entry which is preliminary data.</text>
</comment>
<accession>A0ABP1HWS4</accession>
<protein>
    <submittedName>
        <fullName evidence="2">Hypothetical_protein</fullName>
    </submittedName>
</protein>
<dbReference type="EMBL" id="CAXDID020000048">
    <property type="protein sequence ID" value="CAL6003988.1"/>
    <property type="molecule type" value="Genomic_DNA"/>
</dbReference>
<feature type="region of interest" description="Disordered" evidence="1">
    <location>
        <begin position="63"/>
        <end position="85"/>
    </location>
</feature>
<dbReference type="Proteomes" id="UP001642409">
    <property type="component" value="Unassembled WGS sequence"/>
</dbReference>
<gene>
    <name evidence="2" type="ORF">HINF_LOCUS18667</name>
</gene>